<evidence type="ECO:0000256" key="5">
    <source>
        <dbReference type="ARBA" id="ARBA00022777"/>
    </source>
</evidence>
<evidence type="ECO:0000313" key="11">
    <source>
        <dbReference type="Proteomes" id="UP000651668"/>
    </source>
</evidence>
<dbReference type="SUPFAM" id="SSF53633">
    <property type="entry name" value="Carbamate kinase-like"/>
    <property type="match status" value="1"/>
</dbReference>
<dbReference type="Proteomes" id="UP000651668">
    <property type="component" value="Unassembled WGS sequence"/>
</dbReference>
<comment type="pathway">
    <text evidence="8">Amino-acid biosynthesis; L-threonine biosynthesis; L-threonine from L-aspartate: step 1/5.</text>
</comment>
<comment type="caution">
    <text evidence="10">The sequence shown here is derived from an EMBL/GenBank/DDBJ whole genome shotgun (WGS) entry which is preliminary data.</text>
</comment>
<dbReference type="GO" id="GO:0005524">
    <property type="term" value="F:ATP binding"/>
    <property type="evidence" value="ECO:0007669"/>
    <property type="project" value="UniProtKB-KW"/>
</dbReference>
<dbReference type="EC" id="2.7.2.4" evidence="7"/>
<dbReference type="InterPro" id="IPR001048">
    <property type="entry name" value="Asp/Glu/Uridylate_kinase"/>
</dbReference>
<dbReference type="Gene3D" id="3.40.1160.10">
    <property type="entry name" value="Acetylglutamate kinase-like"/>
    <property type="match status" value="1"/>
</dbReference>
<name>A0A916UHC5_9SPHI</name>
<keyword evidence="4" id="KW-0547">Nucleotide-binding</keyword>
<organism evidence="10 11">
    <name type="scientific">Pedobacter quisquiliarum</name>
    <dbReference type="NCBI Taxonomy" id="1834438"/>
    <lineage>
        <taxon>Bacteria</taxon>
        <taxon>Pseudomonadati</taxon>
        <taxon>Bacteroidota</taxon>
        <taxon>Sphingobacteriia</taxon>
        <taxon>Sphingobacteriales</taxon>
        <taxon>Sphingobacteriaceae</taxon>
        <taxon>Pedobacter</taxon>
    </lineage>
</organism>
<dbReference type="NCBIfam" id="TIGR00657">
    <property type="entry name" value="asp_kinases"/>
    <property type="match status" value="1"/>
</dbReference>
<proteinExistence type="inferred from homology"/>
<accession>A0A916UHC5</accession>
<evidence type="ECO:0000256" key="7">
    <source>
        <dbReference type="RuleBase" id="RU003448"/>
    </source>
</evidence>
<evidence type="ECO:0000256" key="2">
    <source>
        <dbReference type="ARBA" id="ARBA00010122"/>
    </source>
</evidence>
<protein>
    <recommendedName>
        <fullName evidence="7">Aspartokinase</fullName>
        <ecNumber evidence="7">2.7.2.4</ecNumber>
    </recommendedName>
</protein>
<evidence type="ECO:0000313" key="10">
    <source>
        <dbReference type="EMBL" id="GGC72179.1"/>
    </source>
</evidence>
<dbReference type="PANTHER" id="PTHR21499">
    <property type="entry name" value="ASPARTATE KINASE"/>
    <property type="match status" value="1"/>
</dbReference>
<feature type="domain" description="Aspartate/glutamate/uridylate kinase" evidence="9">
    <location>
        <begin position="2"/>
        <end position="280"/>
    </location>
</feature>
<dbReference type="PANTHER" id="PTHR21499:SF59">
    <property type="entry name" value="ASPARTOKINASE"/>
    <property type="match status" value="1"/>
</dbReference>
<evidence type="ECO:0000256" key="4">
    <source>
        <dbReference type="ARBA" id="ARBA00022741"/>
    </source>
</evidence>
<dbReference type="InterPro" id="IPR036393">
    <property type="entry name" value="AceGlu_kinase-like_sf"/>
</dbReference>
<dbReference type="AlphaFoldDB" id="A0A916UHC5"/>
<gene>
    <name evidence="10" type="primary">lysC</name>
    <name evidence="10" type="ORF">GCM10011387_27150</name>
</gene>
<evidence type="ECO:0000256" key="3">
    <source>
        <dbReference type="ARBA" id="ARBA00022679"/>
    </source>
</evidence>
<evidence type="ECO:0000259" key="9">
    <source>
        <dbReference type="Pfam" id="PF00696"/>
    </source>
</evidence>
<keyword evidence="6" id="KW-0067">ATP-binding</keyword>
<sequence>MQVYKFGGASIQNAEAIRNVGNILKKFQGDQLLIVISAIGHTTNKLVALTNAYLKLEPTATILLEELKQDHFQVLQELFPEQHPAIFDDLNNAFVEIEWLLEEEPGDTPEYIFDQIVSIGEVASSKIVAAYLNSIECLSTWVDARNYIKTDNNYKEANVDWVKTEAEVRKTLPAILNKGFVITQGFIGGTSENFTTTLGREGSDYSAAIFSACLGATSLTIWKDVPGVLNADPKWFERTEKIHELSYHDAIELTYYGATVIHPKTIKPLQNHNIPLFVKSFKNPEETGTKISGVAPPVSIPSFIFKVNQVLISIMPKDLSFIIEENLSQIFQTFHAYKVKVNTMHNSAVSFSVSADYEEEKIQKLIADLSINYHIKYNTGLELVTIRYYNEETIERVTLHKDILLELKSRHTCQLLMKNKPVMQ</sequence>
<evidence type="ECO:0000256" key="1">
    <source>
        <dbReference type="ARBA" id="ARBA00004766"/>
    </source>
</evidence>
<keyword evidence="3 7" id="KW-0808">Transferase</keyword>
<comment type="catalytic activity">
    <reaction evidence="7">
        <text>L-aspartate + ATP = 4-phospho-L-aspartate + ADP</text>
        <dbReference type="Rhea" id="RHEA:23776"/>
        <dbReference type="ChEBI" id="CHEBI:29991"/>
        <dbReference type="ChEBI" id="CHEBI:30616"/>
        <dbReference type="ChEBI" id="CHEBI:57535"/>
        <dbReference type="ChEBI" id="CHEBI:456216"/>
        <dbReference type="EC" id="2.7.2.4"/>
    </reaction>
</comment>
<dbReference type="Pfam" id="PF00696">
    <property type="entry name" value="AA_kinase"/>
    <property type="match status" value="1"/>
</dbReference>
<dbReference type="GO" id="GO:0004072">
    <property type="term" value="F:aspartate kinase activity"/>
    <property type="evidence" value="ECO:0007669"/>
    <property type="project" value="UniProtKB-EC"/>
</dbReference>
<reference evidence="10" key="1">
    <citation type="journal article" date="2014" name="Int. J. Syst. Evol. Microbiol.">
        <title>Complete genome sequence of Corynebacterium casei LMG S-19264T (=DSM 44701T), isolated from a smear-ripened cheese.</title>
        <authorList>
            <consortium name="US DOE Joint Genome Institute (JGI-PGF)"/>
            <person name="Walter F."/>
            <person name="Albersmeier A."/>
            <person name="Kalinowski J."/>
            <person name="Ruckert C."/>
        </authorList>
    </citation>
    <scope>NUCLEOTIDE SEQUENCE</scope>
    <source>
        <strain evidence="10">CGMCC 1.15343</strain>
    </source>
</reference>
<comment type="pathway">
    <text evidence="8">Amino-acid biosynthesis; L-methionine biosynthesis via de novo pathway; L-homoserine from L-aspartate: step 1/3.</text>
</comment>
<keyword evidence="5 7" id="KW-0418">Kinase</keyword>
<evidence type="ECO:0000256" key="6">
    <source>
        <dbReference type="ARBA" id="ARBA00022840"/>
    </source>
</evidence>
<keyword evidence="8" id="KW-0028">Amino-acid biosynthesis</keyword>
<reference evidence="10" key="2">
    <citation type="submission" date="2020-09" db="EMBL/GenBank/DDBJ databases">
        <authorList>
            <person name="Sun Q."/>
            <person name="Zhou Y."/>
        </authorList>
    </citation>
    <scope>NUCLEOTIDE SEQUENCE</scope>
    <source>
        <strain evidence="10">CGMCC 1.15343</strain>
    </source>
</reference>
<dbReference type="GO" id="GO:0005829">
    <property type="term" value="C:cytosol"/>
    <property type="evidence" value="ECO:0007669"/>
    <property type="project" value="TreeGrafter"/>
</dbReference>
<dbReference type="EMBL" id="BMIL01000009">
    <property type="protein sequence ID" value="GGC72179.1"/>
    <property type="molecule type" value="Genomic_DNA"/>
</dbReference>
<dbReference type="GO" id="GO:0009089">
    <property type="term" value="P:lysine biosynthetic process via diaminopimelate"/>
    <property type="evidence" value="ECO:0007669"/>
    <property type="project" value="TreeGrafter"/>
</dbReference>
<dbReference type="Gene3D" id="1.20.120.1320">
    <property type="entry name" value="Aspartokinase, catalytic domain"/>
    <property type="match status" value="1"/>
</dbReference>
<keyword evidence="11" id="KW-1185">Reference proteome</keyword>
<dbReference type="GO" id="GO:0009090">
    <property type="term" value="P:homoserine biosynthetic process"/>
    <property type="evidence" value="ECO:0007669"/>
    <property type="project" value="TreeGrafter"/>
</dbReference>
<comment type="pathway">
    <text evidence="1 8">Amino-acid biosynthesis; L-lysine biosynthesis via DAP pathway; (S)-tetrahydrodipicolinate from L-aspartate: step 1/4.</text>
</comment>
<dbReference type="InterPro" id="IPR001341">
    <property type="entry name" value="Asp_kinase"/>
</dbReference>
<dbReference type="RefSeq" id="WP_188627466.1">
    <property type="nucleotide sequence ID" value="NZ_BMIL01000009.1"/>
</dbReference>
<comment type="similarity">
    <text evidence="2 7">Belongs to the aspartokinase family.</text>
</comment>
<evidence type="ECO:0000256" key="8">
    <source>
        <dbReference type="RuleBase" id="RU004249"/>
    </source>
</evidence>
<dbReference type="InterPro" id="IPR042199">
    <property type="entry name" value="AsparK_Bifunc_asparK/hSer_DH"/>
</dbReference>